<dbReference type="Pfam" id="PF07715">
    <property type="entry name" value="Plug"/>
    <property type="match status" value="1"/>
</dbReference>
<evidence type="ECO:0000256" key="13">
    <source>
        <dbReference type="ARBA" id="ARBA00023237"/>
    </source>
</evidence>
<dbReference type="FunFam" id="2.170.130.10:FF:000010">
    <property type="entry name" value="Ferripyoverdine receptor"/>
    <property type="match status" value="1"/>
</dbReference>
<dbReference type="NCBIfam" id="TIGR01783">
    <property type="entry name" value="TonB-siderophor"/>
    <property type="match status" value="1"/>
</dbReference>
<dbReference type="AlphaFoldDB" id="A0A261S5Y6"/>
<comment type="similarity">
    <text evidence="2 14 15">Belongs to the TonB-dependent receptor family.</text>
</comment>
<feature type="domain" description="Secretin/TonB short N-terminal" evidence="16">
    <location>
        <begin position="71"/>
        <end position="121"/>
    </location>
</feature>
<dbReference type="Gene3D" id="3.55.50.30">
    <property type="match status" value="1"/>
</dbReference>
<evidence type="ECO:0000256" key="1">
    <source>
        <dbReference type="ARBA" id="ARBA00004571"/>
    </source>
</evidence>
<dbReference type="PANTHER" id="PTHR32552:SF74">
    <property type="entry name" value="HYDROXAMATE SIDEROPHORE RECEPTOR FHUE"/>
    <property type="match status" value="1"/>
</dbReference>
<accession>A0A261S5Y6</accession>
<keyword evidence="3 14" id="KW-0813">Transport</keyword>
<dbReference type="Proteomes" id="UP000216020">
    <property type="component" value="Unassembled WGS sequence"/>
</dbReference>
<evidence type="ECO:0000256" key="7">
    <source>
        <dbReference type="ARBA" id="ARBA00022729"/>
    </source>
</evidence>
<keyword evidence="6 14" id="KW-0812">Transmembrane</keyword>
<dbReference type="InterPro" id="IPR039426">
    <property type="entry name" value="TonB-dep_rcpt-like"/>
</dbReference>
<keyword evidence="7" id="KW-0732">Signal</keyword>
<evidence type="ECO:0000256" key="10">
    <source>
        <dbReference type="ARBA" id="ARBA00023077"/>
    </source>
</evidence>
<keyword evidence="11 14" id="KW-0472">Membrane</keyword>
<evidence type="ECO:0000256" key="4">
    <source>
        <dbReference type="ARBA" id="ARBA00022452"/>
    </source>
</evidence>
<dbReference type="SUPFAM" id="SSF56935">
    <property type="entry name" value="Porins"/>
    <property type="match status" value="1"/>
</dbReference>
<evidence type="ECO:0000256" key="3">
    <source>
        <dbReference type="ARBA" id="ARBA00022448"/>
    </source>
</evidence>
<evidence type="ECO:0000256" key="8">
    <source>
        <dbReference type="ARBA" id="ARBA00023004"/>
    </source>
</evidence>
<reference evidence="18" key="1">
    <citation type="submission" date="2017-05" db="EMBL/GenBank/DDBJ databases">
        <title>Complete and WGS of Bordetella genogroups.</title>
        <authorList>
            <person name="Spilker T."/>
            <person name="Lipuma J."/>
        </authorList>
    </citation>
    <scope>NUCLEOTIDE SEQUENCE [LARGE SCALE GENOMIC DNA]</scope>
    <source>
        <strain evidence="18">AU16122</strain>
    </source>
</reference>
<keyword evidence="12" id="KW-0675">Receptor</keyword>
<comment type="caution">
    <text evidence="17">The sequence shown here is derived from an EMBL/GenBank/DDBJ whole genome shotgun (WGS) entry which is preliminary data.</text>
</comment>
<proteinExistence type="inferred from homology"/>
<dbReference type="InterPro" id="IPR037066">
    <property type="entry name" value="Plug_dom_sf"/>
</dbReference>
<dbReference type="GO" id="GO:0038023">
    <property type="term" value="F:signaling receptor activity"/>
    <property type="evidence" value="ECO:0007669"/>
    <property type="project" value="InterPro"/>
</dbReference>
<keyword evidence="4 14" id="KW-1134">Transmembrane beta strand</keyword>
<keyword evidence="5" id="KW-0410">Iron transport</keyword>
<keyword evidence="13 14" id="KW-0998">Cell outer membrane</keyword>
<dbReference type="Gene3D" id="2.170.130.10">
    <property type="entry name" value="TonB-dependent receptor, plug domain"/>
    <property type="match status" value="1"/>
</dbReference>
<evidence type="ECO:0000313" key="17">
    <source>
        <dbReference type="EMBL" id="OZI31843.1"/>
    </source>
</evidence>
<evidence type="ECO:0000259" key="16">
    <source>
        <dbReference type="SMART" id="SM00965"/>
    </source>
</evidence>
<dbReference type="PANTHER" id="PTHR32552">
    <property type="entry name" value="FERRICHROME IRON RECEPTOR-RELATED"/>
    <property type="match status" value="1"/>
</dbReference>
<name>A0A261S5Y6_9BORD</name>
<protein>
    <recommendedName>
        <fullName evidence="16">Secretin/TonB short N-terminal domain-containing protein</fullName>
    </recommendedName>
</protein>
<dbReference type="InterPro" id="IPR010105">
    <property type="entry name" value="TonB_sidphr_rcpt"/>
</dbReference>
<dbReference type="GO" id="GO:0009279">
    <property type="term" value="C:cell outer membrane"/>
    <property type="evidence" value="ECO:0007669"/>
    <property type="project" value="UniProtKB-SubCell"/>
</dbReference>
<dbReference type="Gene3D" id="2.40.170.20">
    <property type="entry name" value="TonB-dependent receptor, beta-barrel domain"/>
    <property type="match status" value="1"/>
</dbReference>
<dbReference type="InterPro" id="IPR000531">
    <property type="entry name" value="Beta-barrel_TonB"/>
</dbReference>
<dbReference type="EMBL" id="NEVM01000005">
    <property type="protein sequence ID" value="OZI31843.1"/>
    <property type="molecule type" value="Genomic_DNA"/>
</dbReference>
<dbReference type="Pfam" id="PF07660">
    <property type="entry name" value="STN"/>
    <property type="match status" value="1"/>
</dbReference>
<dbReference type="SMART" id="SM00965">
    <property type="entry name" value="STN"/>
    <property type="match status" value="1"/>
</dbReference>
<dbReference type="PROSITE" id="PS52016">
    <property type="entry name" value="TONB_DEPENDENT_REC_3"/>
    <property type="match status" value="1"/>
</dbReference>
<evidence type="ECO:0000256" key="9">
    <source>
        <dbReference type="ARBA" id="ARBA00023065"/>
    </source>
</evidence>
<dbReference type="InterPro" id="IPR012910">
    <property type="entry name" value="Plug_dom"/>
</dbReference>
<dbReference type="InterPro" id="IPR036942">
    <property type="entry name" value="Beta-barrel_TonB_sf"/>
</dbReference>
<gene>
    <name evidence="17" type="ORF">CAL29_28690</name>
</gene>
<keyword evidence="9" id="KW-0406">Ion transport</keyword>
<dbReference type="GO" id="GO:0015891">
    <property type="term" value="P:siderophore transport"/>
    <property type="evidence" value="ECO:0007669"/>
    <property type="project" value="InterPro"/>
</dbReference>
<evidence type="ECO:0000256" key="12">
    <source>
        <dbReference type="ARBA" id="ARBA00023170"/>
    </source>
</evidence>
<evidence type="ECO:0000256" key="14">
    <source>
        <dbReference type="PROSITE-ProRule" id="PRU01360"/>
    </source>
</evidence>
<dbReference type="CDD" id="cd01347">
    <property type="entry name" value="ligand_gated_channel"/>
    <property type="match status" value="1"/>
</dbReference>
<evidence type="ECO:0000256" key="11">
    <source>
        <dbReference type="ARBA" id="ARBA00023136"/>
    </source>
</evidence>
<keyword evidence="18" id="KW-1185">Reference proteome</keyword>
<evidence type="ECO:0000256" key="2">
    <source>
        <dbReference type="ARBA" id="ARBA00009810"/>
    </source>
</evidence>
<dbReference type="InterPro" id="IPR011662">
    <property type="entry name" value="Secretin/TonB_short_N"/>
</dbReference>
<dbReference type="GO" id="GO:0015344">
    <property type="term" value="F:siderophore uptake transmembrane transporter activity"/>
    <property type="evidence" value="ECO:0007669"/>
    <property type="project" value="TreeGrafter"/>
</dbReference>
<sequence length="797" mass="86770">MSTSRLQRHPCTTRLSIRRQSWRFIGALVAILIGLCGTPVAALAQDAPIRISIPAAPLGDALIQLGEQASLQIFYPPDLVKGRSAPAVYGQLSPEQALQRLLEGTGITYRRKGNSITLLAADKSGAVTQLSSVSVVGAPVKDPTTEGTGSYTTNAMTIGKLPLAPREIPQSVSVMTRQRMDDQNMRDIDAVMTWAPGVYSAYSGGTDTGGHAWYYSRGYNLLGQYDGIPAYNANGALQAFDMSMYDRVEIWRGPSGLLQGSGEPGGVVNMVRKRPTSETRLSANLSLGSWDYRRAELDASGPLNESGTVRGRAVVVGQDQHYFYDRSHGKLGMAYGVIEADLTPDTLLTLSATTQYSKASPVFNGLPGYITGGLPDVSRSTNSSLDWTSSEEQTNEFYASLKQRLGDDWNIEASTIYRTQDGKYKRGYPTFSGLDSATDESSYYLNRDKTRATWFVADVHADGSFQALGRKHQLALGVNYNKYRLSDRYADNCCITVTGVNIFERDVAEPDWGGFGSPSKTDIVQKSLYGQMRLSVLDPLTVVMGGRLTDFEATTSYSHADASGKFTPYGGLIYDITRNWSLYGSYSDIFIPQTQQTFEGSVLKPRVGRQYEVGAKGSFFDGGLNASIAAFDLRDRNRSYADPAHSGYYLAAGEVQSRGWETEVSGSPMRGWNLSAGYTFMQTKYLKDPNNQGAAYSTAPKHSVKVWSDHDLGALLPGLDAGVGVRVFSRGGAQPYGQGGYAVVDMRVGYRINAHLSAALNIGNLLDRKYWQSLGGGETGNIYGTPRNVMLTLRATY</sequence>
<keyword evidence="8" id="KW-0408">Iron</keyword>
<comment type="subcellular location">
    <subcellularLocation>
        <location evidence="1 14">Cell outer membrane</location>
        <topology evidence="1 14">Multi-pass membrane protein</topology>
    </subcellularLocation>
</comment>
<keyword evidence="10 15" id="KW-0798">TonB box</keyword>
<organism evidence="17 18">
    <name type="scientific">Bordetella genomosp. 10</name>
    <dbReference type="NCBI Taxonomy" id="1416804"/>
    <lineage>
        <taxon>Bacteria</taxon>
        <taxon>Pseudomonadati</taxon>
        <taxon>Pseudomonadota</taxon>
        <taxon>Betaproteobacteria</taxon>
        <taxon>Burkholderiales</taxon>
        <taxon>Alcaligenaceae</taxon>
        <taxon>Bordetella</taxon>
    </lineage>
</organism>
<evidence type="ECO:0000256" key="15">
    <source>
        <dbReference type="RuleBase" id="RU003357"/>
    </source>
</evidence>
<evidence type="ECO:0000313" key="18">
    <source>
        <dbReference type="Proteomes" id="UP000216020"/>
    </source>
</evidence>
<evidence type="ECO:0000256" key="5">
    <source>
        <dbReference type="ARBA" id="ARBA00022496"/>
    </source>
</evidence>
<evidence type="ECO:0000256" key="6">
    <source>
        <dbReference type="ARBA" id="ARBA00022692"/>
    </source>
</evidence>
<dbReference type="Pfam" id="PF00593">
    <property type="entry name" value="TonB_dep_Rec_b-barrel"/>
    <property type="match status" value="1"/>
</dbReference>